<name>A0A410DQ46_9CLOT</name>
<gene>
    <name evidence="1" type="ORF">C1I91_05520</name>
</gene>
<dbReference type="OrthoDB" id="1947207at2"/>
<dbReference type="Proteomes" id="UP000286268">
    <property type="component" value="Chromosome"/>
</dbReference>
<organism evidence="1 2">
    <name type="scientific">Clostridium manihotivorum</name>
    <dbReference type="NCBI Taxonomy" id="2320868"/>
    <lineage>
        <taxon>Bacteria</taxon>
        <taxon>Bacillati</taxon>
        <taxon>Bacillota</taxon>
        <taxon>Clostridia</taxon>
        <taxon>Eubacteriales</taxon>
        <taxon>Clostridiaceae</taxon>
        <taxon>Clostridium</taxon>
    </lineage>
</organism>
<dbReference type="AlphaFoldDB" id="A0A410DQ46"/>
<accession>A0A410DQ46</accession>
<dbReference type="KEGG" id="cmah:C1I91_05520"/>
<evidence type="ECO:0000313" key="1">
    <source>
        <dbReference type="EMBL" id="QAA31167.1"/>
    </source>
</evidence>
<reference evidence="1 2" key="1">
    <citation type="submission" date="2018-01" db="EMBL/GenBank/DDBJ databases">
        <title>Genome Sequencing and Assembly of Anaerobacter polyendosporus strain CT4.</title>
        <authorList>
            <person name="Tachaapaikoon C."/>
            <person name="Sutheeworapong S."/>
            <person name="Jenjaroenpun P."/>
            <person name="Wongsurawat T."/>
            <person name="Nookeaw I."/>
            <person name="Cheawchanlertfa P."/>
            <person name="Kosugi A."/>
            <person name="Cheevadhanarak S."/>
            <person name="Ratanakhanokchai K."/>
        </authorList>
    </citation>
    <scope>NUCLEOTIDE SEQUENCE [LARGE SCALE GENOMIC DNA]</scope>
    <source>
        <strain evidence="1 2">CT4</strain>
    </source>
</reference>
<sequence>MRRKKGSTLVTVVVLFAVVFTVGTAVLSMTVVDYKSRITESKRIEHLYGADSGIDTAYNIAGSVIKLAITQGNSAAESHFDSGTNSINSILDSEISKMRNNQTCAYPRTGAPTKSRLINDDYTANDDGIKSLLNDYFKPVYKSFIEQYLLNCIREKKTIANLNAVNDTDKYSFVHFNTDIEPRFDESDFYGVDSSNQRVAIGGSPVRYKLNLVSVYQDNNGNEARKVSAVYYIDIPNYSGTYGKKSVTLPMNGVIKKAIAADGDLIIDSVNTANVSGDVFIKGSDNTGSGSIAYTKYSGGIAVNNSVNVNFYNGKVVTSRTFRLLNNANNVNVTDDNLYASNIYVGKDENGSAYDSHLNVTKAAIIDNDLAMNATSSYAHLNGGLYAISDIRRTDYAKAGAKEKSSSSIIMNSTDDSSEIIVNGKAYIMGTAYINTSEAYQTGESVAVKGNYNAYATMIPQDGADYLFKYYNPLTLIDKKDITVFDKAAHFYNYATNSKYNGSLNITKKISLPTNNNSTISVGAFISNGIVYKSNYTDDSSFQSDLLSKQYEFAQQVYEMGNVPTTDTVTLSKDYNNGAVVKNVSNQINLPQNNSNVDYTDISNDSSNNCIIINTNPNKRIFIKGKNYSFKETPVTTGSNPDIVIDRQNNQNMSSVIISAGDVYLSGNISYTGTIITKGNVKIQGRASGENISITQNSDIVNKICTKYYSKLKSILNISDVNSQIASNTLVVSDSVQNAVNLNDIIHKGLWKIER</sequence>
<keyword evidence="2" id="KW-1185">Reference proteome</keyword>
<protein>
    <submittedName>
        <fullName evidence="1">Uncharacterized protein</fullName>
    </submittedName>
</protein>
<proteinExistence type="predicted"/>
<evidence type="ECO:0000313" key="2">
    <source>
        <dbReference type="Proteomes" id="UP000286268"/>
    </source>
</evidence>
<dbReference type="RefSeq" id="WP_128211881.1">
    <property type="nucleotide sequence ID" value="NZ_CP025746.1"/>
</dbReference>
<dbReference type="EMBL" id="CP025746">
    <property type="protein sequence ID" value="QAA31167.1"/>
    <property type="molecule type" value="Genomic_DNA"/>
</dbReference>